<name>A0A1G7IGU1_9BRAD</name>
<sequence>MRFFFLGIAMVGIVVGTQAKAGASRDYEVDYYAERQLRTQVGTFYKPCGTGAATMNGQRTHYFKKSQSSCLVTGGHPPPATISCEFTQAGCTDALAHAFPLIPHTPGFSLSMGAAPALFQASAVDQELYKRNKRDSGVK</sequence>
<dbReference type="EMBL" id="FMZW01000045">
    <property type="protein sequence ID" value="SDF11902.1"/>
    <property type="molecule type" value="Genomic_DNA"/>
</dbReference>
<proteinExistence type="predicted"/>
<reference evidence="1 2" key="1">
    <citation type="submission" date="2016-10" db="EMBL/GenBank/DDBJ databases">
        <authorList>
            <person name="de Groot N.N."/>
        </authorList>
    </citation>
    <scope>NUCLEOTIDE SEQUENCE [LARGE SCALE GENOMIC DNA]</scope>
    <source>
        <strain evidence="1 2">R5</strain>
    </source>
</reference>
<dbReference type="AlphaFoldDB" id="A0A1G7IGU1"/>
<dbReference type="Proteomes" id="UP000199245">
    <property type="component" value="Unassembled WGS sequence"/>
</dbReference>
<gene>
    <name evidence="1" type="ORF">SAMN05216337_104525</name>
</gene>
<evidence type="ECO:0000313" key="1">
    <source>
        <dbReference type="EMBL" id="SDF11902.1"/>
    </source>
</evidence>
<organism evidence="1 2">
    <name type="scientific">Bradyrhizobium brasilense</name>
    <dbReference type="NCBI Taxonomy" id="1419277"/>
    <lineage>
        <taxon>Bacteria</taxon>
        <taxon>Pseudomonadati</taxon>
        <taxon>Pseudomonadota</taxon>
        <taxon>Alphaproteobacteria</taxon>
        <taxon>Hyphomicrobiales</taxon>
        <taxon>Nitrobacteraceae</taxon>
        <taxon>Bradyrhizobium</taxon>
    </lineage>
</organism>
<accession>A0A1G7IGU1</accession>
<protein>
    <submittedName>
        <fullName evidence="1">Uncharacterized protein</fullName>
    </submittedName>
</protein>
<evidence type="ECO:0000313" key="2">
    <source>
        <dbReference type="Proteomes" id="UP000199245"/>
    </source>
</evidence>